<dbReference type="SMART" id="SM00134">
    <property type="entry name" value="LU"/>
    <property type="match status" value="1"/>
</dbReference>
<dbReference type="InterPro" id="IPR045860">
    <property type="entry name" value="Snake_toxin-like_sf"/>
</dbReference>
<keyword evidence="8" id="KW-1185">Reference proteome</keyword>
<comment type="subcellular location">
    <subcellularLocation>
        <location evidence="1">Cell membrane</location>
    </subcellularLocation>
</comment>
<evidence type="ECO:0000256" key="2">
    <source>
        <dbReference type="ARBA" id="ARBA00022475"/>
    </source>
</evidence>
<evidence type="ECO:0000256" key="4">
    <source>
        <dbReference type="ARBA" id="ARBA00023136"/>
    </source>
</evidence>
<keyword evidence="4" id="KW-0472">Membrane</keyword>
<dbReference type="EMBL" id="CAUEEQ010038417">
    <property type="protein sequence ID" value="CAJ0954375.1"/>
    <property type="molecule type" value="Genomic_DNA"/>
</dbReference>
<dbReference type="Gene3D" id="2.10.60.10">
    <property type="entry name" value="CD59"/>
    <property type="match status" value="1"/>
</dbReference>
<dbReference type="SUPFAM" id="SSF57302">
    <property type="entry name" value="Snake toxin-like"/>
    <property type="match status" value="1"/>
</dbReference>
<dbReference type="InterPro" id="IPR016054">
    <property type="entry name" value="LY6_UPA_recep-like"/>
</dbReference>
<dbReference type="PANTHER" id="PTHR16983">
    <property type="entry name" value="UPAR/LY6 DOMAIN-CONTAINING PROTEIN"/>
    <property type="match status" value="1"/>
</dbReference>
<comment type="caution">
    <text evidence="7">The sequence shown here is derived from an EMBL/GenBank/DDBJ whole genome shotgun (WGS) entry which is preliminary data.</text>
</comment>
<dbReference type="InterPro" id="IPR051110">
    <property type="entry name" value="Ly-6/neurotoxin-like_GPI-ap"/>
</dbReference>
<reference evidence="7" key="1">
    <citation type="submission" date="2023-07" db="EMBL/GenBank/DDBJ databases">
        <authorList>
            <person name="Stuckert A."/>
        </authorList>
    </citation>
    <scope>NUCLEOTIDE SEQUENCE</scope>
</reference>
<keyword evidence="2" id="KW-1003">Cell membrane</keyword>
<evidence type="ECO:0000259" key="6">
    <source>
        <dbReference type="SMART" id="SM00134"/>
    </source>
</evidence>
<dbReference type="Proteomes" id="UP001176940">
    <property type="component" value="Unassembled WGS sequence"/>
</dbReference>
<dbReference type="PROSITE" id="PS00983">
    <property type="entry name" value="LY6_UPAR"/>
    <property type="match status" value="1"/>
</dbReference>
<feature type="domain" description="UPAR/Ly6" evidence="6">
    <location>
        <begin position="8"/>
        <end position="96"/>
    </location>
</feature>
<evidence type="ECO:0000256" key="5">
    <source>
        <dbReference type="ARBA" id="ARBA00023180"/>
    </source>
</evidence>
<evidence type="ECO:0000256" key="3">
    <source>
        <dbReference type="ARBA" id="ARBA00022729"/>
    </source>
</evidence>
<gene>
    <name evidence="7" type="ORF">RIMI_LOCUS14709635</name>
</gene>
<dbReference type="Pfam" id="PF00087">
    <property type="entry name" value="Toxin_TOLIP"/>
    <property type="match status" value="1"/>
</dbReference>
<dbReference type="InterPro" id="IPR035076">
    <property type="entry name" value="Toxin/TOLIP"/>
</dbReference>
<evidence type="ECO:0000313" key="8">
    <source>
        <dbReference type="Proteomes" id="UP001176940"/>
    </source>
</evidence>
<dbReference type="InterPro" id="IPR018363">
    <property type="entry name" value="CD59_antigen_CS"/>
</dbReference>
<evidence type="ECO:0000313" key="7">
    <source>
        <dbReference type="EMBL" id="CAJ0954375.1"/>
    </source>
</evidence>
<dbReference type="PANTHER" id="PTHR16983:SF16">
    <property type="entry name" value="UPAR_LY6 DOMAIN-CONTAINING PROTEIN"/>
    <property type="match status" value="1"/>
</dbReference>
<keyword evidence="5" id="KW-0325">Glycoprotein</keyword>
<protein>
    <recommendedName>
        <fullName evidence="6">UPAR/Ly6 domain-containing protein</fullName>
    </recommendedName>
</protein>
<keyword evidence="3" id="KW-0732">Signal</keyword>
<organism evidence="7 8">
    <name type="scientific">Ranitomeya imitator</name>
    <name type="common">mimic poison frog</name>
    <dbReference type="NCBI Taxonomy" id="111125"/>
    <lineage>
        <taxon>Eukaryota</taxon>
        <taxon>Metazoa</taxon>
        <taxon>Chordata</taxon>
        <taxon>Craniata</taxon>
        <taxon>Vertebrata</taxon>
        <taxon>Euteleostomi</taxon>
        <taxon>Amphibia</taxon>
        <taxon>Batrachia</taxon>
        <taxon>Anura</taxon>
        <taxon>Neobatrachia</taxon>
        <taxon>Hyloidea</taxon>
        <taxon>Dendrobatidae</taxon>
        <taxon>Dendrobatinae</taxon>
        <taxon>Ranitomeya</taxon>
    </lineage>
</organism>
<sequence>MMSAAGSLQCYMCLTPTPADQCLIRRNCSNQQKWCKTTVYGRTSSGFPFTESRYVVRICTEKCQPSNPNTLGMTQPTFCCQGDLCNTANGTNAAYGLMETHRHYYTATAAVYSIFTVLRGAS</sequence>
<name>A0ABN9LZM0_9NEOB</name>
<proteinExistence type="predicted"/>
<accession>A0ABN9LZM0</accession>
<evidence type="ECO:0000256" key="1">
    <source>
        <dbReference type="ARBA" id="ARBA00004236"/>
    </source>
</evidence>